<protein>
    <recommendedName>
        <fullName evidence="5">Copper chaperone PCu(A)C</fullName>
    </recommendedName>
</protein>
<evidence type="ECO:0000256" key="2">
    <source>
        <dbReference type="SAM" id="SignalP"/>
    </source>
</evidence>
<dbReference type="RefSeq" id="WP_345444043.1">
    <property type="nucleotide sequence ID" value="NZ_BAABQU010000015.1"/>
</dbReference>
<evidence type="ECO:0008006" key="5">
    <source>
        <dbReference type="Google" id="ProtNLM"/>
    </source>
</evidence>
<feature type="region of interest" description="Disordered" evidence="1">
    <location>
        <begin position="28"/>
        <end position="96"/>
    </location>
</feature>
<dbReference type="EMBL" id="BAABQU010000015">
    <property type="protein sequence ID" value="GAA5440015.1"/>
    <property type="molecule type" value="Genomic_DNA"/>
</dbReference>
<gene>
    <name evidence="3" type="ORF">Dcae01_01524</name>
</gene>
<keyword evidence="2" id="KW-0732">Signal</keyword>
<dbReference type="InterPro" id="IPR058248">
    <property type="entry name" value="Lxx211020-like"/>
</dbReference>
<evidence type="ECO:0000313" key="3">
    <source>
        <dbReference type="EMBL" id="GAA5440015.1"/>
    </source>
</evidence>
<feature type="compositionally biased region" description="Basic and acidic residues" evidence="1">
    <location>
        <begin position="55"/>
        <end position="66"/>
    </location>
</feature>
<dbReference type="Pfam" id="PF04314">
    <property type="entry name" value="PCuAC"/>
    <property type="match status" value="1"/>
</dbReference>
<proteinExistence type="predicted"/>
<dbReference type="Proteomes" id="UP001423409">
    <property type="component" value="Unassembled WGS sequence"/>
</dbReference>
<keyword evidence="4" id="KW-1185">Reference proteome</keyword>
<dbReference type="PANTHER" id="PTHR36302:SF1">
    <property type="entry name" value="COPPER CHAPERONE PCU(A)C"/>
    <property type="match status" value="1"/>
</dbReference>
<dbReference type="SUPFAM" id="SSF110087">
    <property type="entry name" value="DR1885-like metal-binding protein"/>
    <property type="match status" value="1"/>
</dbReference>
<dbReference type="InterPro" id="IPR036182">
    <property type="entry name" value="PCuAC_sf"/>
</dbReference>
<reference evidence="3 4" key="1">
    <citation type="submission" date="2024-02" db="EMBL/GenBank/DDBJ databases">
        <title>Deinococcus caeni NBRC 101312.</title>
        <authorList>
            <person name="Ichikawa N."/>
            <person name="Katano-Makiyama Y."/>
            <person name="Hidaka K."/>
        </authorList>
    </citation>
    <scope>NUCLEOTIDE SEQUENCE [LARGE SCALE GENOMIC DNA]</scope>
    <source>
        <strain evidence="3 4">NBRC 101312</strain>
    </source>
</reference>
<feature type="signal peptide" evidence="2">
    <location>
        <begin position="1"/>
        <end position="30"/>
    </location>
</feature>
<dbReference type="Gene3D" id="2.60.40.1890">
    <property type="entry name" value="PCu(A)C copper chaperone"/>
    <property type="match status" value="1"/>
</dbReference>
<dbReference type="PANTHER" id="PTHR36302">
    <property type="entry name" value="BLR7088 PROTEIN"/>
    <property type="match status" value="1"/>
</dbReference>
<name>A0ABP9UED9_9DEIO</name>
<evidence type="ECO:0000256" key="1">
    <source>
        <dbReference type="SAM" id="MobiDB-lite"/>
    </source>
</evidence>
<accession>A0ABP9UED9</accession>
<organism evidence="3 4">
    <name type="scientific">Deinococcus caeni</name>
    <dbReference type="NCBI Taxonomy" id="569127"/>
    <lineage>
        <taxon>Bacteria</taxon>
        <taxon>Thermotogati</taxon>
        <taxon>Deinococcota</taxon>
        <taxon>Deinococci</taxon>
        <taxon>Deinococcales</taxon>
        <taxon>Deinococcaceae</taxon>
        <taxon>Deinococcus</taxon>
    </lineage>
</organism>
<comment type="caution">
    <text evidence="3">The sequence shown here is derived from an EMBL/GenBank/DDBJ whole genome shotgun (WGS) entry which is preliminary data.</text>
</comment>
<sequence length="222" mass="21741">MTAPAHPPRRSAAALALLTLLALSACGPRAASEPAAGRAPSVQADAPDTTGQDSAGHDSTSHDSAGHDMAGMDHAAGDHGSMNHGAASQGAAPAAPANAAPLPLTVTDGRVVAVPPGVTDTSVFATLTNTGPDDIQLSGVSSPAATGGLLMITRTDAAGLTGMSGVDTLTVPAGGTLTLSDTGDHLMLSGLKAPLQAGERLSLTLTDTQGRALTLDLPVLKP</sequence>
<evidence type="ECO:0000313" key="4">
    <source>
        <dbReference type="Proteomes" id="UP001423409"/>
    </source>
</evidence>
<dbReference type="InterPro" id="IPR007410">
    <property type="entry name" value="LpqE-like"/>
</dbReference>
<feature type="compositionally biased region" description="Low complexity" evidence="1">
    <location>
        <begin position="86"/>
        <end position="96"/>
    </location>
</feature>
<feature type="chain" id="PRO_5045982766" description="Copper chaperone PCu(A)C" evidence="2">
    <location>
        <begin position="31"/>
        <end position="222"/>
    </location>
</feature>